<dbReference type="InterPro" id="IPR006311">
    <property type="entry name" value="TAT_signal"/>
</dbReference>
<dbReference type="AlphaFoldDB" id="A0A848LB07"/>
<keyword evidence="7" id="KW-0520">NAD</keyword>
<keyword evidence="14" id="KW-1185">Reference proteome</keyword>
<dbReference type="Proteomes" id="UP000518300">
    <property type="component" value="Unassembled WGS sequence"/>
</dbReference>
<feature type="domain" description="NAD-dependent epimerase/dehydratase" evidence="12">
    <location>
        <begin position="46"/>
        <end position="263"/>
    </location>
</feature>
<dbReference type="InterPro" id="IPR001509">
    <property type="entry name" value="Epimerase_deHydtase"/>
</dbReference>
<dbReference type="Pfam" id="PF01370">
    <property type="entry name" value="Epimerase"/>
    <property type="match status" value="1"/>
</dbReference>
<dbReference type="PANTHER" id="PTHR43725:SF47">
    <property type="entry name" value="UDP-GLUCOSE 4-EPIMERASE"/>
    <property type="match status" value="1"/>
</dbReference>
<comment type="similarity">
    <text evidence="4">Belongs to the NAD(P)-dependent epimerase/dehydratase family.</text>
</comment>
<keyword evidence="9" id="KW-0413">Isomerase</keyword>
<keyword evidence="8" id="KW-0299">Galactose metabolism</keyword>
<evidence type="ECO:0000256" key="3">
    <source>
        <dbReference type="ARBA" id="ARBA00004947"/>
    </source>
</evidence>
<evidence type="ECO:0000256" key="6">
    <source>
        <dbReference type="ARBA" id="ARBA00018569"/>
    </source>
</evidence>
<sequence>MSTSRRQLLQYSLAAASMLAVGVDAQAQSKSGAKSPVKKAKTPKKILILGGTGFLGPAIVAAAQARGHTLTLFNRGKTRPELFPNVEKLQGDRDPKKDEGLKALEGRKWDAVIDTSGYYPRMVKASAELLAPNVGQYVFISSISAYAKNDIVGQDESGATATLADPNVEEMGKNFENYGGLKRACEEAAEKAFPGRTANVRPGYIVGPEDRSDRFTWFPVRYERGGEMLAPGSPADPLQIIDVRDLAEWLVHVVENNITGVYNALGPEKPWSMGELFAACKKITGKDTKLTWVPSEFLVKQGEDGDGEIPIWAPPLGKYTGMHRYSNAKAVKAGLKFRSPATTTADTLAWFKSLPQERRDKMRAGLKPEREQELLKLWAEAQKGQGAAAPAAGNKTP</sequence>
<evidence type="ECO:0000256" key="10">
    <source>
        <dbReference type="ARBA" id="ARBA00031367"/>
    </source>
</evidence>
<dbReference type="RefSeq" id="WP_169345105.1">
    <property type="nucleotide sequence ID" value="NZ_JABBJJ010000048.1"/>
</dbReference>
<dbReference type="EC" id="5.1.3.2" evidence="5"/>
<proteinExistence type="inferred from homology"/>
<dbReference type="PROSITE" id="PS51318">
    <property type="entry name" value="TAT"/>
    <property type="match status" value="1"/>
</dbReference>
<evidence type="ECO:0000256" key="5">
    <source>
        <dbReference type="ARBA" id="ARBA00013189"/>
    </source>
</evidence>
<accession>A0A848LB07</accession>
<dbReference type="SUPFAM" id="SSF51735">
    <property type="entry name" value="NAD(P)-binding Rossmann-fold domains"/>
    <property type="match status" value="1"/>
</dbReference>
<dbReference type="GO" id="GO:0006012">
    <property type="term" value="P:galactose metabolic process"/>
    <property type="evidence" value="ECO:0007669"/>
    <property type="project" value="UniProtKB-KW"/>
</dbReference>
<comment type="pathway">
    <text evidence="3">Carbohydrate metabolism; galactose metabolism.</text>
</comment>
<organism evidence="13 14">
    <name type="scientific">Pyxidicoccus fallax</name>
    <dbReference type="NCBI Taxonomy" id="394095"/>
    <lineage>
        <taxon>Bacteria</taxon>
        <taxon>Pseudomonadati</taxon>
        <taxon>Myxococcota</taxon>
        <taxon>Myxococcia</taxon>
        <taxon>Myxococcales</taxon>
        <taxon>Cystobacterineae</taxon>
        <taxon>Myxococcaceae</taxon>
        <taxon>Pyxidicoccus</taxon>
    </lineage>
</organism>
<evidence type="ECO:0000256" key="11">
    <source>
        <dbReference type="ARBA" id="ARBA00033067"/>
    </source>
</evidence>
<evidence type="ECO:0000256" key="7">
    <source>
        <dbReference type="ARBA" id="ARBA00023027"/>
    </source>
</evidence>
<evidence type="ECO:0000256" key="9">
    <source>
        <dbReference type="ARBA" id="ARBA00023235"/>
    </source>
</evidence>
<protein>
    <recommendedName>
        <fullName evidence="6">UDP-glucose 4-epimerase</fullName>
        <ecNumber evidence="5">5.1.3.2</ecNumber>
    </recommendedName>
    <alternativeName>
        <fullName evidence="11">Galactowaldenase</fullName>
    </alternativeName>
    <alternativeName>
        <fullName evidence="10">UDP-galactose 4-epimerase</fullName>
    </alternativeName>
</protein>
<comment type="caution">
    <text evidence="13">The sequence shown here is derived from an EMBL/GenBank/DDBJ whole genome shotgun (WGS) entry which is preliminary data.</text>
</comment>
<evidence type="ECO:0000313" key="13">
    <source>
        <dbReference type="EMBL" id="NMO15817.1"/>
    </source>
</evidence>
<gene>
    <name evidence="13" type="ORF">HG543_13285</name>
</gene>
<dbReference type="PANTHER" id="PTHR43725">
    <property type="entry name" value="UDP-GLUCOSE 4-EPIMERASE"/>
    <property type="match status" value="1"/>
</dbReference>
<evidence type="ECO:0000256" key="1">
    <source>
        <dbReference type="ARBA" id="ARBA00000083"/>
    </source>
</evidence>
<comment type="catalytic activity">
    <reaction evidence="1">
        <text>UDP-alpha-D-glucose = UDP-alpha-D-galactose</text>
        <dbReference type="Rhea" id="RHEA:22168"/>
        <dbReference type="ChEBI" id="CHEBI:58885"/>
        <dbReference type="ChEBI" id="CHEBI:66914"/>
        <dbReference type="EC" id="5.1.3.2"/>
    </reaction>
</comment>
<dbReference type="GO" id="GO:0003978">
    <property type="term" value="F:UDP-glucose 4-epimerase activity"/>
    <property type="evidence" value="ECO:0007669"/>
    <property type="project" value="UniProtKB-EC"/>
</dbReference>
<dbReference type="Gene3D" id="3.40.50.720">
    <property type="entry name" value="NAD(P)-binding Rossmann-like Domain"/>
    <property type="match status" value="1"/>
</dbReference>
<dbReference type="GO" id="GO:0005829">
    <property type="term" value="C:cytosol"/>
    <property type="evidence" value="ECO:0007669"/>
    <property type="project" value="TreeGrafter"/>
</dbReference>
<dbReference type="CDD" id="cd05265">
    <property type="entry name" value="SDR_a1"/>
    <property type="match status" value="1"/>
</dbReference>
<evidence type="ECO:0000256" key="2">
    <source>
        <dbReference type="ARBA" id="ARBA00001911"/>
    </source>
</evidence>
<evidence type="ECO:0000313" key="14">
    <source>
        <dbReference type="Proteomes" id="UP000518300"/>
    </source>
</evidence>
<keyword evidence="8" id="KW-0119">Carbohydrate metabolism</keyword>
<comment type="cofactor">
    <cofactor evidence="2">
        <name>NAD(+)</name>
        <dbReference type="ChEBI" id="CHEBI:57540"/>
    </cofactor>
</comment>
<evidence type="ECO:0000256" key="8">
    <source>
        <dbReference type="ARBA" id="ARBA00023144"/>
    </source>
</evidence>
<reference evidence="13 14" key="1">
    <citation type="submission" date="2020-04" db="EMBL/GenBank/DDBJ databases">
        <title>Draft genome of Pyxidicoccus fallax type strain.</title>
        <authorList>
            <person name="Whitworth D.E."/>
        </authorList>
    </citation>
    <scope>NUCLEOTIDE SEQUENCE [LARGE SCALE GENOMIC DNA]</scope>
    <source>
        <strain evidence="13 14">DSM 14698</strain>
    </source>
</reference>
<dbReference type="EMBL" id="JABBJJ010000048">
    <property type="protein sequence ID" value="NMO15817.1"/>
    <property type="molecule type" value="Genomic_DNA"/>
</dbReference>
<dbReference type="InterPro" id="IPR036291">
    <property type="entry name" value="NAD(P)-bd_dom_sf"/>
</dbReference>
<name>A0A848LB07_9BACT</name>
<evidence type="ECO:0000256" key="4">
    <source>
        <dbReference type="ARBA" id="ARBA00007637"/>
    </source>
</evidence>
<evidence type="ECO:0000259" key="12">
    <source>
        <dbReference type="Pfam" id="PF01370"/>
    </source>
</evidence>